<protein>
    <submittedName>
        <fullName evidence="3">Uncharacterized protein</fullName>
    </submittedName>
</protein>
<feature type="region of interest" description="Disordered" evidence="1">
    <location>
        <begin position="1"/>
        <end position="26"/>
    </location>
</feature>
<accession>A0A1I7XF90</accession>
<dbReference type="WBParaSite" id="Hba_16131">
    <property type="protein sequence ID" value="Hba_16131"/>
    <property type="gene ID" value="Hba_16131"/>
</dbReference>
<name>A0A1I7XF90_HETBA</name>
<organism evidence="2 3">
    <name type="scientific">Heterorhabditis bacteriophora</name>
    <name type="common">Entomopathogenic nematode worm</name>
    <dbReference type="NCBI Taxonomy" id="37862"/>
    <lineage>
        <taxon>Eukaryota</taxon>
        <taxon>Metazoa</taxon>
        <taxon>Ecdysozoa</taxon>
        <taxon>Nematoda</taxon>
        <taxon>Chromadorea</taxon>
        <taxon>Rhabditida</taxon>
        <taxon>Rhabditina</taxon>
        <taxon>Rhabditomorpha</taxon>
        <taxon>Strongyloidea</taxon>
        <taxon>Heterorhabditidae</taxon>
        <taxon>Heterorhabditis</taxon>
    </lineage>
</organism>
<evidence type="ECO:0000313" key="2">
    <source>
        <dbReference type="Proteomes" id="UP000095283"/>
    </source>
</evidence>
<dbReference type="AlphaFoldDB" id="A0A1I7XF90"/>
<evidence type="ECO:0000313" key="3">
    <source>
        <dbReference type="WBParaSite" id="Hba_16131"/>
    </source>
</evidence>
<keyword evidence="2" id="KW-1185">Reference proteome</keyword>
<feature type="compositionally biased region" description="Polar residues" evidence="1">
    <location>
        <begin position="9"/>
        <end position="26"/>
    </location>
</feature>
<evidence type="ECO:0000256" key="1">
    <source>
        <dbReference type="SAM" id="MobiDB-lite"/>
    </source>
</evidence>
<reference evidence="3" key="1">
    <citation type="submission" date="2016-11" db="UniProtKB">
        <authorList>
            <consortium name="WormBaseParasite"/>
        </authorList>
    </citation>
    <scope>IDENTIFICATION</scope>
</reference>
<dbReference type="Proteomes" id="UP000095283">
    <property type="component" value="Unplaced"/>
</dbReference>
<sequence>MLTVDQSHKTNSSSMHINSVNINGPT</sequence>
<proteinExistence type="predicted"/>